<sequence length="369" mass="41583">MSAAIITTVRHNIGDDFVREGILYLLNNAGLDCAVEVIHKHSPVTVVRGLEFVRNLHVSHVLEPLTRAIGLSNRIDDAHVLIQSGAPIYWCHEGGPHCSDNEWFDPLIRQRFLPNRRDRPFLNIAGGSCQRYHSDGSELELCSACMSYLREFFDACDLTLLRDELARRMLNLAGRDARVLPCTSIFARDQLKMRSEPGEYIVLNFMENGGHYTFGQEIDAGSWRRLFVELAGIVAKMGRVVIACHTPHEEALARELVPSLDRFLIPNEHTEFMKFYSRAKWGVLNRVHGAFMMASFGRPAVVVGSDSRARMIENLNLDAYFVGDISSAALEGIAESARSRCNGYLEEIEEIRMSARLAYIDELKTALQL</sequence>
<reference evidence="2 3" key="1">
    <citation type="submission" date="2018-06" db="EMBL/GenBank/DDBJ databases">
        <title>Azoarcus communis strain SWub3 genome.</title>
        <authorList>
            <person name="Zorraquino Salvo V."/>
            <person name="Toubiana D."/>
            <person name="Blumwald E."/>
        </authorList>
    </citation>
    <scope>NUCLEOTIDE SEQUENCE [LARGE SCALE GENOMIC DNA]</scope>
    <source>
        <strain evidence="2 3">SWub3</strain>
    </source>
</reference>
<dbReference type="OrthoDB" id="9178633at2"/>
<comment type="caution">
    <text evidence="2">The sequence shown here is derived from an EMBL/GenBank/DDBJ whole genome shotgun (WGS) entry which is preliminary data.</text>
</comment>
<accession>A0A323URE0</accession>
<evidence type="ECO:0000259" key="1">
    <source>
        <dbReference type="Pfam" id="PF04230"/>
    </source>
</evidence>
<keyword evidence="3" id="KW-1185">Reference proteome</keyword>
<protein>
    <submittedName>
        <fullName evidence="2">Polysaccharide pyruvyl transferase family protein</fullName>
    </submittedName>
</protein>
<keyword evidence="2" id="KW-0808">Transferase</keyword>
<dbReference type="Proteomes" id="UP000248259">
    <property type="component" value="Unassembled WGS sequence"/>
</dbReference>
<gene>
    <name evidence="2" type="ORF">DNK49_18120</name>
</gene>
<dbReference type="EMBL" id="QKOE01000017">
    <property type="protein sequence ID" value="PZA15084.1"/>
    <property type="molecule type" value="Genomic_DNA"/>
</dbReference>
<proteinExistence type="predicted"/>
<evidence type="ECO:0000313" key="2">
    <source>
        <dbReference type="EMBL" id="PZA15084.1"/>
    </source>
</evidence>
<organism evidence="2 3">
    <name type="scientific">Parazoarcus communis SWub3 = DSM 12120</name>
    <dbReference type="NCBI Taxonomy" id="1121029"/>
    <lineage>
        <taxon>Bacteria</taxon>
        <taxon>Pseudomonadati</taxon>
        <taxon>Pseudomonadota</taxon>
        <taxon>Betaproteobacteria</taxon>
        <taxon>Rhodocyclales</taxon>
        <taxon>Zoogloeaceae</taxon>
        <taxon>Parazoarcus</taxon>
    </lineage>
</organism>
<dbReference type="InterPro" id="IPR007345">
    <property type="entry name" value="Polysacch_pyruvyl_Trfase"/>
</dbReference>
<evidence type="ECO:0000313" key="3">
    <source>
        <dbReference type="Proteomes" id="UP000248259"/>
    </source>
</evidence>
<dbReference type="Pfam" id="PF04230">
    <property type="entry name" value="PS_pyruv_trans"/>
    <property type="match status" value="1"/>
</dbReference>
<dbReference type="RefSeq" id="WP_110527831.1">
    <property type="nucleotide sequence ID" value="NZ_QKOE01000017.1"/>
</dbReference>
<feature type="domain" description="Polysaccharide pyruvyl transferase" evidence="1">
    <location>
        <begin position="12"/>
        <end position="307"/>
    </location>
</feature>
<dbReference type="AlphaFoldDB" id="A0A323URE0"/>
<dbReference type="GO" id="GO:0016740">
    <property type="term" value="F:transferase activity"/>
    <property type="evidence" value="ECO:0007669"/>
    <property type="project" value="UniProtKB-KW"/>
</dbReference>
<name>A0A323URE0_9RHOO</name>